<name>A0A9W9NIB1_9EURO</name>
<accession>A0A9W9NIB1</accession>
<dbReference type="AlphaFoldDB" id="A0A9W9NIB1"/>
<reference evidence="2" key="1">
    <citation type="submission" date="2022-11" db="EMBL/GenBank/DDBJ databases">
        <authorList>
            <person name="Petersen C."/>
        </authorList>
    </citation>
    <scope>NUCLEOTIDE SEQUENCE</scope>
    <source>
        <strain evidence="2">IBT 19713</strain>
    </source>
</reference>
<dbReference type="OrthoDB" id="5588185at2759"/>
<keyword evidence="1" id="KW-0732">Signal</keyword>
<dbReference type="RefSeq" id="XP_058327361.1">
    <property type="nucleotide sequence ID" value="XM_058479031.1"/>
</dbReference>
<dbReference type="Gene3D" id="2.130.10.10">
    <property type="entry name" value="YVTN repeat-like/Quinoprotein amine dehydrogenase"/>
    <property type="match status" value="1"/>
</dbReference>
<evidence type="ECO:0000313" key="3">
    <source>
        <dbReference type="Proteomes" id="UP001150941"/>
    </source>
</evidence>
<reference evidence="2" key="2">
    <citation type="journal article" date="2023" name="IMA Fungus">
        <title>Comparative genomic study of the Penicillium genus elucidates a diverse pangenome and 15 lateral gene transfer events.</title>
        <authorList>
            <person name="Petersen C."/>
            <person name="Sorensen T."/>
            <person name="Nielsen M.R."/>
            <person name="Sondergaard T.E."/>
            <person name="Sorensen J.L."/>
            <person name="Fitzpatrick D.A."/>
            <person name="Frisvad J.C."/>
            <person name="Nielsen K.L."/>
        </authorList>
    </citation>
    <scope>NUCLEOTIDE SEQUENCE</scope>
    <source>
        <strain evidence="2">IBT 19713</strain>
    </source>
</reference>
<keyword evidence="3" id="KW-1185">Reference proteome</keyword>
<dbReference type="GeneID" id="83206334"/>
<feature type="signal peptide" evidence="1">
    <location>
        <begin position="1"/>
        <end position="18"/>
    </location>
</feature>
<dbReference type="InterPro" id="IPR015943">
    <property type="entry name" value="WD40/YVTN_repeat-like_dom_sf"/>
</dbReference>
<protein>
    <submittedName>
        <fullName evidence="2">Uncharacterized protein</fullName>
    </submittedName>
</protein>
<organism evidence="2 3">
    <name type="scientific">Penicillium chermesinum</name>
    <dbReference type="NCBI Taxonomy" id="63820"/>
    <lineage>
        <taxon>Eukaryota</taxon>
        <taxon>Fungi</taxon>
        <taxon>Dikarya</taxon>
        <taxon>Ascomycota</taxon>
        <taxon>Pezizomycotina</taxon>
        <taxon>Eurotiomycetes</taxon>
        <taxon>Eurotiomycetidae</taxon>
        <taxon>Eurotiales</taxon>
        <taxon>Aspergillaceae</taxon>
        <taxon>Penicillium</taxon>
    </lineage>
</organism>
<sequence length="376" mass="39959">MHLLRVLAVMSLGLQVNAASSVNSLPAKSVVEYPLSAAAETHEIIAASEKLLLISQQTDGALVKVALDGKGNPTGSRAWTVTNQWSGLHGLVLHSGSSNSSNSSGATIWATEQFDNTILQIDPNGDDINSPPKIINRFPIPAPAFGPHGILQNKGDLWVACKDSSHVVRITIDNPDEHQIWPVSRRPIFIAVHPTSGDVYSGLDLSSKIWRYQNDGGHGEEMDVPADKGSVPVGLVSGPDGNFWVALLGNSTGGTGTFGRINSNATIDWFTLSSQVGSTAGLIHVAFGPDPSQLWLLGSSTSCASCVNAVFTVKIDDVAGGTASSRIAIQNSIVLPTQYSWTHRIIAHQGTLYVTELKTALLAHISGSRLNWLEHQ</sequence>
<dbReference type="Proteomes" id="UP001150941">
    <property type="component" value="Unassembled WGS sequence"/>
</dbReference>
<dbReference type="SUPFAM" id="SSF63825">
    <property type="entry name" value="YWTD domain"/>
    <property type="match status" value="1"/>
</dbReference>
<evidence type="ECO:0000313" key="2">
    <source>
        <dbReference type="EMBL" id="KAJ5220531.1"/>
    </source>
</evidence>
<gene>
    <name evidence="2" type="ORF">N7468_009735</name>
</gene>
<evidence type="ECO:0000256" key="1">
    <source>
        <dbReference type="SAM" id="SignalP"/>
    </source>
</evidence>
<dbReference type="EMBL" id="JAPQKS010000007">
    <property type="protein sequence ID" value="KAJ5220531.1"/>
    <property type="molecule type" value="Genomic_DNA"/>
</dbReference>
<comment type="caution">
    <text evidence="2">The sequence shown here is derived from an EMBL/GenBank/DDBJ whole genome shotgun (WGS) entry which is preliminary data.</text>
</comment>
<proteinExistence type="predicted"/>
<feature type="chain" id="PRO_5040732565" evidence="1">
    <location>
        <begin position="19"/>
        <end position="376"/>
    </location>
</feature>